<comment type="caution">
    <text evidence="1">The sequence shown here is derived from an EMBL/GenBank/DDBJ whole genome shotgun (WGS) entry which is preliminary data.</text>
</comment>
<keyword evidence="2" id="KW-1185">Reference proteome</keyword>
<dbReference type="EMBL" id="PJQY01002690">
    <property type="protein sequence ID" value="PQP91546.1"/>
    <property type="molecule type" value="Genomic_DNA"/>
</dbReference>
<name>A0A314XHS4_PRUYE</name>
<protein>
    <submittedName>
        <fullName evidence="1">Uncharacterized protein</fullName>
    </submittedName>
</protein>
<dbReference type="Proteomes" id="UP000250321">
    <property type="component" value="Unassembled WGS sequence"/>
</dbReference>
<reference evidence="1 2" key="1">
    <citation type="submission" date="2018-02" db="EMBL/GenBank/DDBJ databases">
        <title>Draft genome of wild Prunus yedoensis var. nudiflora.</title>
        <authorList>
            <person name="Baek S."/>
            <person name="Kim J.-H."/>
            <person name="Choi K."/>
            <person name="Kim G.-B."/>
            <person name="Cho A."/>
            <person name="Jang H."/>
            <person name="Shin C.-H."/>
            <person name="Yu H.-J."/>
            <person name="Mun J.-H."/>
        </authorList>
    </citation>
    <scope>NUCLEOTIDE SEQUENCE [LARGE SCALE GENOMIC DNA]</scope>
    <source>
        <strain evidence="2">cv. Jeju island</strain>
        <tissue evidence="1">Leaf</tissue>
    </source>
</reference>
<evidence type="ECO:0000313" key="2">
    <source>
        <dbReference type="Proteomes" id="UP000250321"/>
    </source>
</evidence>
<dbReference type="AlphaFoldDB" id="A0A314XHS4"/>
<proteinExistence type="predicted"/>
<evidence type="ECO:0000313" key="1">
    <source>
        <dbReference type="EMBL" id="PQP91546.1"/>
    </source>
</evidence>
<organism evidence="1 2">
    <name type="scientific">Prunus yedoensis var. nudiflora</name>
    <dbReference type="NCBI Taxonomy" id="2094558"/>
    <lineage>
        <taxon>Eukaryota</taxon>
        <taxon>Viridiplantae</taxon>
        <taxon>Streptophyta</taxon>
        <taxon>Embryophyta</taxon>
        <taxon>Tracheophyta</taxon>
        <taxon>Spermatophyta</taxon>
        <taxon>Magnoliopsida</taxon>
        <taxon>eudicotyledons</taxon>
        <taxon>Gunneridae</taxon>
        <taxon>Pentapetalae</taxon>
        <taxon>rosids</taxon>
        <taxon>fabids</taxon>
        <taxon>Rosales</taxon>
        <taxon>Rosaceae</taxon>
        <taxon>Amygdaloideae</taxon>
        <taxon>Amygdaleae</taxon>
        <taxon>Prunus</taxon>
    </lineage>
</organism>
<accession>A0A314XHS4</accession>
<gene>
    <name evidence="1" type="ORF">Pyn_07603</name>
</gene>
<sequence>MQLKKDSGSLAGGPGYCLRHAASTISGNTLGEKKGAQFLVLILQLTLLQAQGLCRCSYFVGLEDNSML</sequence>